<dbReference type="GO" id="GO:0000155">
    <property type="term" value="F:phosphorelay sensor kinase activity"/>
    <property type="evidence" value="ECO:0007669"/>
    <property type="project" value="InterPro"/>
</dbReference>
<gene>
    <name evidence="2" type="ORF">SAMN05444002_4087</name>
</gene>
<dbReference type="InterPro" id="IPR027417">
    <property type="entry name" value="P-loop_NTPase"/>
</dbReference>
<organism evidence="2 3">
    <name type="scientific">Vannielia litorea</name>
    <dbReference type="NCBI Taxonomy" id="1217970"/>
    <lineage>
        <taxon>Bacteria</taxon>
        <taxon>Pseudomonadati</taxon>
        <taxon>Pseudomonadota</taxon>
        <taxon>Alphaproteobacteria</taxon>
        <taxon>Rhodobacterales</taxon>
        <taxon>Paracoccaceae</taxon>
        <taxon>Vannielia</taxon>
    </lineage>
</organism>
<feature type="domain" description="HPr kinase/phosphorylase C-terminal" evidence="1">
    <location>
        <begin position="12"/>
        <end position="85"/>
    </location>
</feature>
<dbReference type="AlphaFoldDB" id="A0A1N6IMQ2"/>
<dbReference type="OrthoDB" id="8326226at2"/>
<dbReference type="CDD" id="cd01918">
    <property type="entry name" value="HprK_C"/>
    <property type="match status" value="1"/>
</dbReference>
<dbReference type="EMBL" id="FSRL01000002">
    <property type="protein sequence ID" value="SIO33320.1"/>
    <property type="molecule type" value="Genomic_DNA"/>
</dbReference>
<proteinExistence type="predicted"/>
<keyword evidence="2" id="KW-0808">Transferase</keyword>
<dbReference type="GO" id="GO:0005524">
    <property type="term" value="F:ATP binding"/>
    <property type="evidence" value="ECO:0007669"/>
    <property type="project" value="InterPro"/>
</dbReference>
<sequence length="154" mass="16277">MAGPHKTDDPFFHATAVAFGRRGVLILGPSGAGKSALAVELISRGARLVGDDRVMLSGAGGLLTARPRPGFEGRIECRGVGLLTVPWVAEAEIALVVDAGREERDRLPPPREILLFGCSLPLLHRAAGAQFPAAVQLMMTRGTRDEDPQGTPHP</sequence>
<dbReference type="Pfam" id="PF07475">
    <property type="entry name" value="Hpr_kinase_C"/>
    <property type="match status" value="1"/>
</dbReference>
<protein>
    <submittedName>
        <fullName evidence="2">Hpr(Ser) kinase/phosphatase</fullName>
    </submittedName>
</protein>
<keyword evidence="2" id="KW-0418">Kinase</keyword>
<evidence type="ECO:0000313" key="2">
    <source>
        <dbReference type="EMBL" id="SIO33320.1"/>
    </source>
</evidence>
<name>A0A1N6IMQ2_9RHOB</name>
<dbReference type="Proteomes" id="UP000184932">
    <property type="component" value="Unassembled WGS sequence"/>
</dbReference>
<dbReference type="STRING" id="1217970.SAMN05444002_4087"/>
<dbReference type="GO" id="GO:0006109">
    <property type="term" value="P:regulation of carbohydrate metabolic process"/>
    <property type="evidence" value="ECO:0007669"/>
    <property type="project" value="InterPro"/>
</dbReference>
<evidence type="ECO:0000313" key="3">
    <source>
        <dbReference type="Proteomes" id="UP000184932"/>
    </source>
</evidence>
<reference evidence="3" key="1">
    <citation type="submission" date="2016-11" db="EMBL/GenBank/DDBJ databases">
        <authorList>
            <person name="Varghese N."/>
            <person name="Submissions S."/>
        </authorList>
    </citation>
    <scope>NUCLEOTIDE SEQUENCE [LARGE SCALE GENOMIC DNA]</scope>
    <source>
        <strain evidence="3">DSM 29440</strain>
    </source>
</reference>
<dbReference type="SUPFAM" id="SSF53795">
    <property type="entry name" value="PEP carboxykinase-like"/>
    <property type="match status" value="1"/>
</dbReference>
<keyword evidence="3" id="KW-1185">Reference proteome</keyword>
<accession>A0A1N6IMQ2</accession>
<dbReference type="Gene3D" id="3.40.50.300">
    <property type="entry name" value="P-loop containing nucleotide triphosphate hydrolases"/>
    <property type="match status" value="1"/>
</dbReference>
<dbReference type="RefSeq" id="WP_074258219.1">
    <property type="nucleotide sequence ID" value="NZ_FSRL01000002.1"/>
</dbReference>
<evidence type="ECO:0000259" key="1">
    <source>
        <dbReference type="Pfam" id="PF07475"/>
    </source>
</evidence>
<dbReference type="InterPro" id="IPR011104">
    <property type="entry name" value="Hpr_kin/Pase_C"/>
</dbReference>